<keyword evidence="3" id="KW-1185">Reference proteome</keyword>
<sequence length="706" mass="80065">MPTSGLPTSSRKRQRPGSSDNAASSLDDAVTDAGVVRDDSSLSSISDGPVFEVPPHHHEGSDRHHQTGPTVTISLGDQKHVIPQSEFLSHVWNGGLDSPCHACGRGFMQDTDPVVRTITFDTSEISQPNPLDFTSTPLAPHPIRIYNRHFSCIQAARIDYVPVSHAWHEHVSTAQSEHKPNSDVARLVYQTPVLSLLALTKKHDPTEIWHDYLSVRQWHRNVQRQLLLKIPVIYSYPQTMMIHLDDVRAIHLSNLITNSSYSDFKEGLLATTNSRWFERMWVTLEYIQGKDVAILSEDLVLCDYNARSHSSELDDAASKHVKRIGNTKFFKDMEVIGCKWKIKVSWSDMEVWKNRRDKHHTLGSAVYIMGSKKCQESADYYFALAGMIEYPLGHILPQDPFLSFLSLAMHALEHGDYSPLLFTPLPDEPVDNRAPWLRGYSAMSELLWDLGVCHSKANSLDIVKNGKLQPEVEPVGVIEAWDYMEFSEDAREFLYFITSRILKSSGTNPSEYCHALDRILTPLDRKALYTNWNKPSRSTRRGFDATCDLTRLEAKLDEFLIQEYTVEKSNPKVPTIMEEIDAILKLDRNEVNCKDNRKDITQAEAEWYNTKHGRPMEGVARIRCKFCGRRSIFRLTCWDVPTIDYSQVYRIPGLLYDETVTDGTGLVMSGDRIIGKMTYGTPACPCHRLERVAIGTHVETAQCVSG</sequence>
<protein>
    <recommendedName>
        <fullName evidence="4">Heterokaryon incompatibility domain-containing protein</fullName>
    </recommendedName>
</protein>
<dbReference type="Proteomes" id="UP000738349">
    <property type="component" value="Unassembled WGS sequence"/>
</dbReference>
<evidence type="ECO:0000313" key="2">
    <source>
        <dbReference type="EMBL" id="KAH7129064.1"/>
    </source>
</evidence>
<comment type="caution">
    <text evidence="2">The sequence shown here is derived from an EMBL/GenBank/DDBJ whole genome shotgun (WGS) entry which is preliminary data.</text>
</comment>
<dbReference type="AlphaFoldDB" id="A0A9P9IS44"/>
<feature type="region of interest" description="Disordered" evidence="1">
    <location>
        <begin position="1"/>
        <end position="71"/>
    </location>
</feature>
<reference evidence="2" key="1">
    <citation type="journal article" date="2021" name="Nat. Commun.">
        <title>Genetic determinants of endophytism in the Arabidopsis root mycobiome.</title>
        <authorList>
            <person name="Mesny F."/>
            <person name="Miyauchi S."/>
            <person name="Thiergart T."/>
            <person name="Pickel B."/>
            <person name="Atanasova L."/>
            <person name="Karlsson M."/>
            <person name="Huettel B."/>
            <person name="Barry K.W."/>
            <person name="Haridas S."/>
            <person name="Chen C."/>
            <person name="Bauer D."/>
            <person name="Andreopoulos W."/>
            <person name="Pangilinan J."/>
            <person name="LaButti K."/>
            <person name="Riley R."/>
            <person name="Lipzen A."/>
            <person name="Clum A."/>
            <person name="Drula E."/>
            <person name="Henrissat B."/>
            <person name="Kohler A."/>
            <person name="Grigoriev I.V."/>
            <person name="Martin F.M."/>
            <person name="Hacquard S."/>
        </authorList>
    </citation>
    <scope>NUCLEOTIDE SEQUENCE</scope>
    <source>
        <strain evidence="2">MPI-CAGE-AT-0147</strain>
    </source>
</reference>
<evidence type="ECO:0008006" key="4">
    <source>
        <dbReference type="Google" id="ProtNLM"/>
    </source>
</evidence>
<accession>A0A9P9IS44</accession>
<name>A0A9P9IS44_9HYPO</name>
<feature type="compositionally biased region" description="Basic and acidic residues" evidence="1">
    <location>
        <begin position="54"/>
        <end position="65"/>
    </location>
</feature>
<evidence type="ECO:0000313" key="3">
    <source>
        <dbReference type="Proteomes" id="UP000738349"/>
    </source>
</evidence>
<organism evidence="2 3">
    <name type="scientific">Dactylonectria macrodidyma</name>
    <dbReference type="NCBI Taxonomy" id="307937"/>
    <lineage>
        <taxon>Eukaryota</taxon>
        <taxon>Fungi</taxon>
        <taxon>Dikarya</taxon>
        <taxon>Ascomycota</taxon>
        <taxon>Pezizomycotina</taxon>
        <taxon>Sordariomycetes</taxon>
        <taxon>Hypocreomycetidae</taxon>
        <taxon>Hypocreales</taxon>
        <taxon>Nectriaceae</taxon>
        <taxon>Dactylonectria</taxon>
    </lineage>
</organism>
<evidence type="ECO:0000256" key="1">
    <source>
        <dbReference type="SAM" id="MobiDB-lite"/>
    </source>
</evidence>
<feature type="compositionally biased region" description="Low complexity" evidence="1">
    <location>
        <begin position="18"/>
        <end position="28"/>
    </location>
</feature>
<dbReference type="EMBL" id="JAGMUV010000018">
    <property type="protein sequence ID" value="KAH7129064.1"/>
    <property type="molecule type" value="Genomic_DNA"/>
</dbReference>
<dbReference type="OrthoDB" id="5382128at2759"/>
<gene>
    <name evidence="2" type="ORF">EDB81DRAFT_950803</name>
</gene>
<proteinExistence type="predicted"/>